<accession>A0A6J4JI03</accession>
<dbReference type="AlphaFoldDB" id="A0A6J4JI03"/>
<reference evidence="2" key="1">
    <citation type="submission" date="2020-02" db="EMBL/GenBank/DDBJ databases">
        <authorList>
            <person name="Meier V. D."/>
        </authorList>
    </citation>
    <scope>NUCLEOTIDE SEQUENCE</scope>
    <source>
        <strain evidence="2">AVDCRST_MAG76</strain>
    </source>
</reference>
<feature type="non-terminal residue" evidence="2">
    <location>
        <position position="1"/>
    </location>
</feature>
<feature type="compositionally biased region" description="Pro residues" evidence="1">
    <location>
        <begin position="110"/>
        <end position="121"/>
    </location>
</feature>
<feature type="non-terminal residue" evidence="2">
    <location>
        <position position="127"/>
    </location>
</feature>
<feature type="region of interest" description="Disordered" evidence="1">
    <location>
        <begin position="1"/>
        <end position="127"/>
    </location>
</feature>
<proteinExistence type="predicted"/>
<protein>
    <submittedName>
        <fullName evidence="2">Uncharacterized protein</fullName>
    </submittedName>
</protein>
<feature type="compositionally biased region" description="Low complexity" evidence="1">
    <location>
        <begin position="38"/>
        <end position="47"/>
    </location>
</feature>
<sequence length="127" mass="13473">ASCLRAGEGGRTTAGPRRRSRRHRLQLPPPDRPEGSAPNGPDGPQHGQPGGGPHGRRLRPLPAQSALVQDVLGPVRARGRPFGRGCLPAPPGHGGCRRRRRDTASLGLDQPPPGRAGQPPPPHRRRV</sequence>
<gene>
    <name evidence="2" type="ORF">AVDCRST_MAG76-3817</name>
</gene>
<dbReference type="EMBL" id="CADCSZ010000222">
    <property type="protein sequence ID" value="CAA9277908.1"/>
    <property type="molecule type" value="Genomic_DNA"/>
</dbReference>
<feature type="compositionally biased region" description="Basic residues" evidence="1">
    <location>
        <begin position="16"/>
        <end position="25"/>
    </location>
</feature>
<evidence type="ECO:0000256" key="1">
    <source>
        <dbReference type="SAM" id="MobiDB-lite"/>
    </source>
</evidence>
<organism evidence="2">
    <name type="scientific">uncultured Acidimicrobiales bacterium</name>
    <dbReference type="NCBI Taxonomy" id="310071"/>
    <lineage>
        <taxon>Bacteria</taxon>
        <taxon>Bacillati</taxon>
        <taxon>Actinomycetota</taxon>
        <taxon>Acidimicrobiia</taxon>
        <taxon>Acidimicrobiales</taxon>
        <taxon>environmental samples</taxon>
    </lineage>
</organism>
<name>A0A6J4JI03_9ACTN</name>
<evidence type="ECO:0000313" key="2">
    <source>
        <dbReference type="EMBL" id="CAA9277908.1"/>
    </source>
</evidence>